<name>A0A444JRP5_9GAMM</name>
<dbReference type="InterPro" id="IPR043519">
    <property type="entry name" value="NT_sf"/>
</dbReference>
<dbReference type="AlphaFoldDB" id="A0A444JRP5"/>
<dbReference type="Gene3D" id="3.30.460.10">
    <property type="entry name" value="Beta Polymerase, domain 2"/>
    <property type="match status" value="1"/>
</dbReference>
<proteinExistence type="predicted"/>
<dbReference type="Proteomes" id="UP000287563">
    <property type="component" value="Unassembled WGS sequence"/>
</dbReference>
<keyword evidence="3" id="KW-1185">Reference proteome</keyword>
<organism evidence="2 3">
    <name type="scientific">Photobacterium chitinilyticum</name>
    <dbReference type="NCBI Taxonomy" id="2485123"/>
    <lineage>
        <taxon>Bacteria</taxon>
        <taxon>Pseudomonadati</taxon>
        <taxon>Pseudomonadota</taxon>
        <taxon>Gammaproteobacteria</taxon>
        <taxon>Vibrionales</taxon>
        <taxon>Vibrionaceae</taxon>
        <taxon>Photobacterium</taxon>
    </lineage>
</organism>
<keyword evidence="2" id="KW-0808">Transferase</keyword>
<evidence type="ECO:0000313" key="2">
    <source>
        <dbReference type="EMBL" id="RWX55730.1"/>
    </source>
</evidence>
<dbReference type="EMBL" id="RJLM01000003">
    <property type="protein sequence ID" value="RWX55730.1"/>
    <property type="molecule type" value="Genomic_DNA"/>
</dbReference>
<evidence type="ECO:0000313" key="3">
    <source>
        <dbReference type="Proteomes" id="UP000287563"/>
    </source>
</evidence>
<feature type="chain" id="PRO_5019266136" evidence="1">
    <location>
        <begin position="25"/>
        <end position="261"/>
    </location>
</feature>
<dbReference type="GO" id="GO:0016740">
    <property type="term" value="F:transferase activity"/>
    <property type="evidence" value="ECO:0007669"/>
    <property type="project" value="UniProtKB-KW"/>
</dbReference>
<reference evidence="2 3" key="1">
    <citation type="submission" date="2018-11" db="EMBL/GenBank/DDBJ databases">
        <title>Photobacterium sp. BEI247 sp. nov., a marine bacterium isolated from Yongle Blue Hole in the South China Sea.</title>
        <authorList>
            <person name="Wang X."/>
        </authorList>
    </citation>
    <scope>NUCLEOTIDE SEQUENCE [LARGE SCALE GENOMIC DNA]</scope>
    <source>
        <strain evidence="3">BEI247</strain>
    </source>
</reference>
<dbReference type="OrthoDB" id="5823369at2"/>
<keyword evidence="1" id="KW-0732">Signal</keyword>
<dbReference type="RefSeq" id="WP_128783753.1">
    <property type="nucleotide sequence ID" value="NZ_RJLM01000003.1"/>
</dbReference>
<evidence type="ECO:0000256" key="1">
    <source>
        <dbReference type="SAM" id="SignalP"/>
    </source>
</evidence>
<gene>
    <name evidence="2" type="ORF">EDI28_10305</name>
</gene>
<feature type="signal peptide" evidence="1">
    <location>
        <begin position="1"/>
        <end position="24"/>
    </location>
</feature>
<sequence length="261" mass="29241">MDIKSVLRTCFVLLFVLGRGPAMAAPIASYSESDYELPSNRSETSKKLFQRSLSGLYSIDSWKDAGIAQPYSDFDQLYLAAAHAQQELDTVIREISLLTNTQAILPGVKSEQRAKAKVETELQGNTSQITDLARGSLVAEDIPNLVQAFELLNKEVAVVAVKNRFKSPTDSGYRDLKMLVRLPESQLIAEVQLHLDAISTVKNGAEHEIYEQIQKIERVGLQQNRSISEFERAQIAQLRIVSNNLYQEAWQQYLQPEVLAS</sequence>
<comment type="caution">
    <text evidence="2">The sequence shown here is derived from an EMBL/GenBank/DDBJ whole genome shotgun (WGS) entry which is preliminary data.</text>
</comment>
<dbReference type="SUPFAM" id="SSF81301">
    <property type="entry name" value="Nucleotidyltransferase"/>
    <property type="match status" value="1"/>
</dbReference>
<protein>
    <submittedName>
        <fullName evidence="2">Phosphoribosylglycinamide formyltransferase</fullName>
    </submittedName>
</protein>
<accession>A0A444JRP5</accession>